<dbReference type="InterPro" id="IPR033749">
    <property type="entry name" value="Polyprenyl_synt_CS"/>
</dbReference>
<comment type="cofactor">
    <cofactor evidence="1">
        <name>Mg(2+)</name>
        <dbReference type="ChEBI" id="CHEBI:18420"/>
    </cofactor>
</comment>
<dbReference type="PROSITE" id="PS00444">
    <property type="entry name" value="POLYPRENYL_SYNTHASE_2"/>
    <property type="match status" value="1"/>
</dbReference>
<evidence type="ECO:0000256" key="1">
    <source>
        <dbReference type="ARBA" id="ARBA00001946"/>
    </source>
</evidence>
<dbReference type="Pfam" id="PF00348">
    <property type="entry name" value="polyprenyl_synt"/>
    <property type="match status" value="1"/>
</dbReference>
<dbReference type="PANTHER" id="PTHR12001">
    <property type="entry name" value="GERANYLGERANYL PYROPHOSPHATE SYNTHASE"/>
    <property type="match status" value="1"/>
</dbReference>
<reference evidence="7" key="1">
    <citation type="submission" date="2021-04" db="EMBL/GenBank/DDBJ databases">
        <title>Taxonomic assessment of Weissella genus.</title>
        <authorList>
            <person name="Fanelli F."/>
            <person name="Chieffi D."/>
            <person name="Dell'Aquila A."/>
            <person name="Gyu-Sung C."/>
            <person name="Franz C.M.A.P."/>
            <person name="Fusco V."/>
        </authorList>
    </citation>
    <scope>NUCLEOTIDE SEQUENCE</scope>
    <source>
        <strain evidence="7">LMG 25373</strain>
    </source>
</reference>
<dbReference type="SUPFAM" id="SSF48576">
    <property type="entry name" value="Terpenoid synthases"/>
    <property type="match status" value="1"/>
</dbReference>
<keyword evidence="8" id="KW-1185">Reference proteome</keyword>
<dbReference type="InterPro" id="IPR008949">
    <property type="entry name" value="Isoprenoid_synthase_dom_sf"/>
</dbReference>
<dbReference type="PANTHER" id="PTHR12001:SF69">
    <property type="entry name" value="ALL TRANS-POLYPRENYL-DIPHOSPHATE SYNTHASE PDSS1"/>
    <property type="match status" value="1"/>
</dbReference>
<organism evidence="7 8">
    <name type="scientific">Periweissella beninensis</name>
    <dbReference type="NCBI Taxonomy" id="504936"/>
    <lineage>
        <taxon>Bacteria</taxon>
        <taxon>Bacillati</taxon>
        <taxon>Bacillota</taxon>
        <taxon>Bacilli</taxon>
        <taxon>Lactobacillales</taxon>
        <taxon>Lactobacillaceae</taxon>
        <taxon>Periweissella</taxon>
    </lineage>
</organism>
<dbReference type="RefSeq" id="WP_205143767.1">
    <property type="nucleotide sequence ID" value="NZ_JAFBDN010000010.1"/>
</dbReference>
<protein>
    <submittedName>
        <fullName evidence="7">Polyprenyl synthetase family protein</fullName>
    </submittedName>
</protein>
<evidence type="ECO:0000256" key="6">
    <source>
        <dbReference type="RuleBase" id="RU004466"/>
    </source>
</evidence>
<gene>
    <name evidence="7" type="ORF">KAK10_07400</name>
</gene>
<evidence type="ECO:0000256" key="2">
    <source>
        <dbReference type="ARBA" id="ARBA00006706"/>
    </source>
</evidence>
<accession>A0ABT0VIS1</accession>
<evidence type="ECO:0000256" key="3">
    <source>
        <dbReference type="ARBA" id="ARBA00022679"/>
    </source>
</evidence>
<evidence type="ECO:0000313" key="7">
    <source>
        <dbReference type="EMBL" id="MCM2437733.1"/>
    </source>
</evidence>
<evidence type="ECO:0000256" key="5">
    <source>
        <dbReference type="ARBA" id="ARBA00022842"/>
    </source>
</evidence>
<dbReference type="SFLD" id="SFLDS00005">
    <property type="entry name" value="Isoprenoid_Synthase_Type_I"/>
    <property type="match status" value="1"/>
</dbReference>
<dbReference type="PROSITE" id="PS00723">
    <property type="entry name" value="POLYPRENYL_SYNTHASE_1"/>
    <property type="match status" value="1"/>
</dbReference>
<dbReference type="InterPro" id="IPR000092">
    <property type="entry name" value="Polyprenyl_synt"/>
</dbReference>
<keyword evidence="3 6" id="KW-0808">Transferase</keyword>
<sequence>MAKTKLHTLWNRYPAIKHELGSVISLIEDSINLEDSDVKKAIIGMVENGGKMLRPAYTLLMSSFYTDNREKMIGLAAAIETLHTASLIHDDIIDNAQTRRHQVSLQHQFGKDTAVYAGDYLFVIVFQLLSHYHNDLDNVKNNIGYLNNILRGELQQKASRYNYDMDITTYLQQIEGKTAELFILAATIGANDEGASQAFIKLAQDIGHNIGMAFQILDDILDYDESSQQIGKPTLEDLKQGVYSAPLIYAMNSHASDIIPVLKKQTAITNDEALIIDKLVRQYGVPKAKKLADDYTRAALNDIQKLPAHPAKQTLLKLTAQLLKRKV</sequence>
<keyword evidence="5" id="KW-0460">Magnesium</keyword>
<comment type="caution">
    <text evidence="7">The sequence shown here is derived from an EMBL/GenBank/DDBJ whole genome shotgun (WGS) entry which is preliminary data.</text>
</comment>
<evidence type="ECO:0000256" key="4">
    <source>
        <dbReference type="ARBA" id="ARBA00022723"/>
    </source>
</evidence>
<dbReference type="Proteomes" id="UP001057481">
    <property type="component" value="Unassembled WGS sequence"/>
</dbReference>
<dbReference type="EMBL" id="JAGMVS010000067">
    <property type="protein sequence ID" value="MCM2437733.1"/>
    <property type="molecule type" value="Genomic_DNA"/>
</dbReference>
<dbReference type="Gene3D" id="1.10.600.10">
    <property type="entry name" value="Farnesyl Diphosphate Synthase"/>
    <property type="match status" value="1"/>
</dbReference>
<keyword evidence="4" id="KW-0479">Metal-binding</keyword>
<name>A0ABT0VIS1_9LACO</name>
<proteinExistence type="inferred from homology"/>
<dbReference type="CDD" id="cd00685">
    <property type="entry name" value="Trans_IPPS_HT"/>
    <property type="match status" value="1"/>
</dbReference>
<evidence type="ECO:0000313" key="8">
    <source>
        <dbReference type="Proteomes" id="UP001057481"/>
    </source>
</evidence>
<comment type="similarity">
    <text evidence="2 6">Belongs to the FPP/GGPP synthase family.</text>
</comment>